<accession>A0ABV8DX09</accession>
<comment type="caution">
    <text evidence="1">The sequence shown here is derived from an EMBL/GenBank/DDBJ whole genome shotgun (WGS) entry which is preliminary data.</text>
</comment>
<sequence length="103" mass="10851">MTDEVGVSIAAMRLAVRSWQEAAVSVGEGVGTTSKLEIAATHAGTFAEALGKYQPAPGYFRDRLSEGVTVLEDIAEVLNAACNAHEAEERASTGQLTKLESEI</sequence>
<evidence type="ECO:0000313" key="2">
    <source>
        <dbReference type="Proteomes" id="UP001595696"/>
    </source>
</evidence>
<evidence type="ECO:0000313" key="1">
    <source>
        <dbReference type="EMBL" id="MFC3964662.1"/>
    </source>
</evidence>
<dbReference type="Proteomes" id="UP001595696">
    <property type="component" value="Unassembled WGS sequence"/>
</dbReference>
<dbReference type="RefSeq" id="WP_378614412.1">
    <property type="nucleotide sequence ID" value="NZ_JBHSAX010000017.1"/>
</dbReference>
<reference evidence="2" key="1">
    <citation type="journal article" date="2019" name="Int. J. Syst. Evol. Microbiol.">
        <title>The Global Catalogue of Microorganisms (GCM) 10K type strain sequencing project: providing services to taxonomists for standard genome sequencing and annotation.</title>
        <authorList>
            <consortium name="The Broad Institute Genomics Platform"/>
            <consortium name="The Broad Institute Genome Sequencing Center for Infectious Disease"/>
            <person name="Wu L."/>
            <person name="Ma J."/>
        </authorList>
    </citation>
    <scope>NUCLEOTIDE SEQUENCE [LARGE SCALE GENOMIC DNA]</scope>
    <source>
        <strain evidence="2">CGMCC 4.7330</strain>
    </source>
</reference>
<evidence type="ECO:0008006" key="3">
    <source>
        <dbReference type="Google" id="ProtNLM"/>
    </source>
</evidence>
<protein>
    <recommendedName>
        <fullName evidence="3">Excreted virulence factor EspC (Type VII ESX diderm)</fullName>
    </recommendedName>
</protein>
<name>A0ABV8DX09_9NOCA</name>
<gene>
    <name evidence="1" type="ORF">ACFO0B_21975</name>
</gene>
<keyword evidence="2" id="KW-1185">Reference proteome</keyword>
<proteinExistence type="predicted"/>
<organism evidence="1 2">
    <name type="scientific">Nocardia jiangsuensis</name>
    <dbReference type="NCBI Taxonomy" id="1691563"/>
    <lineage>
        <taxon>Bacteria</taxon>
        <taxon>Bacillati</taxon>
        <taxon>Actinomycetota</taxon>
        <taxon>Actinomycetes</taxon>
        <taxon>Mycobacteriales</taxon>
        <taxon>Nocardiaceae</taxon>
        <taxon>Nocardia</taxon>
    </lineage>
</organism>
<dbReference type="EMBL" id="JBHSAX010000017">
    <property type="protein sequence ID" value="MFC3964662.1"/>
    <property type="molecule type" value="Genomic_DNA"/>
</dbReference>